<evidence type="ECO:0000259" key="6">
    <source>
        <dbReference type="PROSITE" id="PS51485"/>
    </source>
</evidence>
<dbReference type="GO" id="GO:0046872">
    <property type="term" value="F:metal ion binding"/>
    <property type="evidence" value="ECO:0007669"/>
    <property type="project" value="UniProtKB-KW"/>
</dbReference>
<feature type="compositionally biased region" description="Low complexity" evidence="4">
    <location>
        <begin position="119"/>
        <end position="145"/>
    </location>
</feature>
<dbReference type="PANTHER" id="PTHR33021">
    <property type="entry name" value="BLUE COPPER PROTEIN"/>
    <property type="match status" value="1"/>
</dbReference>
<dbReference type="PROSITE" id="PS00196">
    <property type="entry name" value="COPPER_BLUE"/>
    <property type="match status" value="1"/>
</dbReference>
<organism evidence="7 8">
    <name type="scientific">Cinchona calisaya</name>
    <dbReference type="NCBI Taxonomy" id="153742"/>
    <lineage>
        <taxon>Eukaryota</taxon>
        <taxon>Viridiplantae</taxon>
        <taxon>Streptophyta</taxon>
        <taxon>Embryophyta</taxon>
        <taxon>Tracheophyta</taxon>
        <taxon>Spermatophyta</taxon>
        <taxon>Magnoliopsida</taxon>
        <taxon>eudicotyledons</taxon>
        <taxon>Gunneridae</taxon>
        <taxon>Pentapetalae</taxon>
        <taxon>asterids</taxon>
        <taxon>lamiids</taxon>
        <taxon>Gentianales</taxon>
        <taxon>Rubiaceae</taxon>
        <taxon>Cinchonoideae</taxon>
        <taxon>Cinchoneae</taxon>
        <taxon>Cinchona</taxon>
    </lineage>
</organism>
<feature type="domain" description="Phytocyanin" evidence="6">
    <location>
        <begin position="21"/>
        <end position="119"/>
    </location>
</feature>
<evidence type="ECO:0000256" key="5">
    <source>
        <dbReference type="SAM" id="SignalP"/>
    </source>
</evidence>
<comment type="caution">
    <text evidence="7">The sequence shown here is derived from an EMBL/GenBank/DDBJ whole genome shotgun (WGS) entry which is preliminary data.</text>
</comment>
<keyword evidence="8" id="KW-1185">Reference proteome</keyword>
<feature type="signal peptide" evidence="5">
    <location>
        <begin position="1"/>
        <end position="20"/>
    </location>
</feature>
<evidence type="ECO:0000313" key="7">
    <source>
        <dbReference type="EMBL" id="KAL3516842.1"/>
    </source>
</evidence>
<dbReference type="InterPro" id="IPR028871">
    <property type="entry name" value="BlueCu_1_BS"/>
</dbReference>
<dbReference type="InterPro" id="IPR003245">
    <property type="entry name" value="Phytocyanin_dom"/>
</dbReference>
<keyword evidence="2" id="KW-0186">Copper</keyword>
<dbReference type="AlphaFoldDB" id="A0ABD2ZFD1"/>
<dbReference type="CDD" id="cd04216">
    <property type="entry name" value="Phytocyanin"/>
    <property type="match status" value="1"/>
</dbReference>
<dbReference type="SUPFAM" id="SSF49503">
    <property type="entry name" value="Cupredoxins"/>
    <property type="match status" value="1"/>
</dbReference>
<dbReference type="PANTHER" id="PTHR33021:SF350">
    <property type="entry name" value="UCLACYANIN-2"/>
    <property type="match status" value="1"/>
</dbReference>
<evidence type="ECO:0000256" key="2">
    <source>
        <dbReference type="ARBA" id="ARBA00023008"/>
    </source>
</evidence>
<dbReference type="Proteomes" id="UP001630127">
    <property type="component" value="Unassembled WGS sequence"/>
</dbReference>
<keyword evidence="3" id="KW-0325">Glycoprotein</keyword>
<keyword evidence="5" id="KW-0732">Signal</keyword>
<dbReference type="PROSITE" id="PS51485">
    <property type="entry name" value="PHYTOCYANIN"/>
    <property type="match status" value="1"/>
</dbReference>
<feature type="chain" id="PRO_5044870118" description="Phytocyanin domain-containing protein" evidence="5">
    <location>
        <begin position="21"/>
        <end position="171"/>
    </location>
</feature>
<dbReference type="FunFam" id="2.60.40.420:FF:000003">
    <property type="entry name" value="Blue copper"/>
    <property type="match status" value="1"/>
</dbReference>
<name>A0ABD2ZFD1_9GENT</name>
<dbReference type="Gene3D" id="2.60.40.420">
    <property type="entry name" value="Cupredoxins - blue copper proteins"/>
    <property type="match status" value="1"/>
</dbReference>
<dbReference type="EMBL" id="JBJUIK010000010">
    <property type="protein sequence ID" value="KAL3516842.1"/>
    <property type="molecule type" value="Genomic_DNA"/>
</dbReference>
<proteinExistence type="predicted"/>
<evidence type="ECO:0000313" key="8">
    <source>
        <dbReference type="Proteomes" id="UP001630127"/>
    </source>
</evidence>
<dbReference type="InterPro" id="IPR008972">
    <property type="entry name" value="Cupredoxin"/>
</dbReference>
<protein>
    <recommendedName>
        <fullName evidence="6">Phytocyanin domain-containing protein</fullName>
    </recommendedName>
</protein>
<evidence type="ECO:0000256" key="4">
    <source>
        <dbReference type="SAM" id="MobiDB-lite"/>
    </source>
</evidence>
<feature type="region of interest" description="Disordered" evidence="4">
    <location>
        <begin position="118"/>
        <end position="145"/>
    </location>
</feature>
<gene>
    <name evidence="7" type="ORF">ACH5RR_023744</name>
</gene>
<evidence type="ECO:0000256" key="1">
    <source>
        <dbReference type="ARBA" id="ARBA00022723"/>
    </source>
</evidence>
<reference evidence="7 8" key="1">
    <citation type="submission" date="2024-11" db="EMBL/GenBank/DDBJ databases">
        <title>A near-complete genome assembly of Cinchona calisaya.</title>
        <authorList>
            <person name="Lian D.C."/>
            <person name="Zhao X.W."/>
            <person name="Wei L."/>
        </authorList>
    </citation>
    <scope>NUCLEOTIDE SEQUENCE [LARGE SCALE GENOMIC DNA]</scope>
    <source>
        <tissue evidence="7">Nenye</tissue>
    </source>
</reference>
<keyword evidence="1" id="KW-0479">Metal-binding</keyword>
<sequence length="171" mass="17658">MALIRVAILFLMVATPAVHAVQHTVGGNSGWNTNVNYTSWASGQTFAVGDTLVFTYSSNHGVDVINQNDYNNCNAGNALQSYTGGNTNINLTQVGSMYFLCPTPNHCQEGMKLAVNVQSGSPGASSPSGSTTPSPPSTTKSPPTGAAGIFGSINHLMLGFSLVLAALVGHI</sequence>
<dbReference type="InterPro" id="IPR039391">
    <property type="entry name" value="Phytocyanin-like"/>
</dbReference>
<dbReference type="Pfam" id="PF02298">
    <property type="entry name" value="Cu_bind_like"/>
    <property type="match status" value="1"/>
</dbReference>
<accession>A0ABD2ZFD1</accession>
<evidence type="ECO:0000256" key="3">
    <source>
        <dbReference type="ARBA" id="ARBA00023180"/>
    </source>
</evidence>